<sequence length="160" mass="19133">PPPPPQPKVRHTKDLKEFQRKLLQKQSRPKFSRELLNLRNIQEHLAKAKDYTEAHKMKLKADALEAWEVEKWRNQKQQEMFQQEAKFKHSKQQELIALQKRIQTGREEQKKRRQLDLERLLQRYQNVKSELEAQQNLERMRAAKQLQSGSFLTAGKKQAA</sequence>
<evidence type="ECO:0000256" key="1">
    <source>
        <dbReference type="SAM" id="Coils"/>
    </source>
</evidence>
<dbReference type="PANTHER" id="PTHR47026">
    <property type="entry name" value="PIGMENTOSA GTPASE REGULATOR-LIKE PROTEIN, PUTATIVE-RELATED"/>
    <property type="match status" value="1"/>
</dbReference>
<feature type="coiled-coil region" evidence="1">
    <location>
        <begin position="110"/>
        <end position="137"/>
    </location>
</feature>
<dbReference type="EMBL" id="BRYB01004551">
    <property type="protein sequence ID" value="GMI33175.1"/>
    <property type="molecule type" value="Genomic_DNA"/>
</dbReference>
<keyword evidence="3" id="KW-1185">Reference proteome</keyword>
<keyword evidence="1" id="KW-0175">Coiled coil</keyword>
<accession>A0ABQ6MV07</accession>
<comment type="caution">
    <text evidence="2">The sequence shown here is derived from an EMBL/GenBank/DDBJ whole genome shotgun (WGS) entry which is preliminary data.</text>
</comment>
<protein>
    <submittedName>
        <fullName evidence="2">Uncharacterized protein</fullName>
    </submittedName>
</protein>
<dbReference type="PANTHER" id="PTHR47026:SF2">
    <property type="entry name" value="FLAGELLAR ASSOCIATED PROTEIN"/>
    <property type="match status" value="1"/>
</dbReference>
<name>A0ABQ6MV07_9STRA</name>
<evidence type="ECO:0000313" key="2">
    <source>
        <dbReference type="EMBL" id="GMI33175.1"/>
    </source>
</evidence>
<proteinExistence type="predicted"/>
<feature type="non-terminal residue" evidence="2">
    <location>
        <position position="1"/>
    </location>
</feature>
<evidence type="ECO:0000313" key="3">
    <source>
        <dbReference type="Proteomes" id="UP001165060"/>
    </source>
</evidence>
<reference evidence="2 3" key="1">
    <citation type="journal article" date="2023" name="Commun. Biol.">
        <title>Genome analysis of Parmales, the sister group of diatoms, reveals the evolutionary specialization of diatoms from phago-mixotrophs to photoautotrophs.</title>
        <authorList>
            <person name="Ban H."/>
            <person name="Sato S."/>
            <person name="Yoshikawa S."/>
            <person name="Yamada K."/>
            <person name="Nakamura Y."/>
            <person name="Ichinomiya M."/>
            <person name="Sato N."/>
            <person name="Blanc-Mathieu R."/>
            <person name="Endo H."/>
            <person name="Kuwata A."/>
            <person name="Ogata H."/>
        </authorList>
    </citation>
    <scope>NUCLEOTIDE SEQUENCE [LARGE SCALE GENOMIC DNA]</scope>
</reference>
<organism evidence="2 3">
    <name type="scientific">Tetraparma gracilis</name>
    <dbReference type="NCBI Taxonomy" id="2962635"/>
    <lineage>
        <taxon>Eukaryota</taxon>
        <taxon>Sar</taxon>
        <taxon>Stramenopiles</taxon>
        <taxon>Ochrophyta</taxon>
        <taxon>Bolidophyceae</taxon>
        <taxon>Parmales</taxon>
        <taxon>Triparmaceae</taxon>
        <taxon>Tetraparma</taxon>
    </lineage>
</organism>
<gene>
    <name evidence="2" type="ORF">TeGR_g8858</name>
</gene>
<dbReference type="Proteomes" id="UP001165060">
    <property type="component" value="Unassembled WGS sequence"/>
</dbReference>